<dbReference type="Proteomes" id="UP000027586">
    <property type="component" value="Unassembled WGS sequence"/>
</dbReference>
<comment type="caution">
    <text evidence="2">The sequence shown here is derived from an EMBL/GenBank/DDBJ whole genome shotgun (WGS) entry which is preliminary data.</text>
</comment>
<dbReference type="EMBL" id="CBTN010000175">
    <property type="protein sequence ID" value="CDH61336.1"/>
    <property type="molecule type" value="Genomic_DNA"/>
</dbReference>
<dbReference type="AlphaFoldDB" id="A0A068SIS7"/>
<gene>
    <name evidence="2" type="ORF">LCOR_12114.1</name>
</gene>
<feature type="compositionally biased region" description="Basic and acidic residues" evidence="1">
    <location>
        <begin position="52"/>
        <end position="75"/>
    </location>
</feature>
<sequence>MPRNKVSGIKINLEDMHRFVVQGHRAPCGHRLRVVWPLGAVLNLLNISNHHSNKDWHSLSSRTREHEQNKEDSEPYTRSTSYWGDHEACQTL</sequence>
<dbReference type="VEuPathDB" id="FungiDB:LCOR_12114.1"/>
<organism evidence="2 3">
    <name type="scientific">Lichtheimia corymbifera JMRC:FSU:9682</name>
    <dbReference type="NCBI Taxonomy" id="1263082"/>
    <lineage>
        <taxon>Eukaryota</taxon>
        <taxon>Fungi</taxon>
        <taxon>Fungi incertae sedis</taxon>
        <taxon>Mucoromycota</taxon>
        <taxon>Mucoromycotina</taxon>
        <taxon>Mucoromycetes</taxon>
        <taxon>Mucorales</taxon>
        <taxon>Lichtheimiaceae</taxon>
        <taxon>Lichtheimia</taxon>
    </lineage>
</organism>
<feature type="region of interest" description="Disordered" evidence="1">
    <location>
        <begin position="51"/>
        <end position="92"/>
    </location>
</feature>
<evidence type="ECO:0000313" key="3">
    <source>
        <dbReference type="Proteomes" id="UP000027586"/>
    </source>
</evidence>
<reference evidence="2" key="1">
    <citation type="submission" date="2013-08" db="EMBL/GenBank/DDBJ databases">
        <title>Gene expansion shapes genome architecture in the human pathogen Lichtheimia corymbifera: an evolutionary genomics analysis in the ancient terrestrial Mucorales (Mucoromycotina).</title>
        <authorList>
            <person name="Schwartze V.U."/>
            <person name="Winter S."/>
            <person name="Shelest E."/>
            <person name="Marcet-Houben M."/>
            <person name="Horn F."/>
            <person name="Wehner S."/>
            <person name="Hoffmann K."/>
            <person name="Riege K."/>
            <person name="Sammeth M."/>
            <person name="Nowrousian M."/>
            <person name="Valiante V."/>
            <person name="Linde J."/>
            <person name="Jacobsen I.D."/>
            <person name="Marz M."/>
            <person name="Brakhage A.A."/>
            <person name="Gabaldon T."/>
            <person name="Bocker S."/>
            <person name="Voigt K."/>
        </authorList>
    </citation>
    <scope>NUCLEOTIDE SEQUENCE [LARGE SCALE GENOMIC DNA]</scope>
    <source>
        <strain evidence="2">FSU 9682</strain>
    </source>
</reference>
<keyword evidence="3" id="KW-1185">Reference proteome</keyword>
<name>A0A068SIS7_9FUNG</name>
<evidence type="ECO:0000256" key="1">
    <source>
        <dbReference type="SAM" id="MobiDB-lite"/>
    </source>
</evidence>
<proteinExistence type="predicted"/>
<accession>A0A068SIS7</accession>
<evidence type="ECO:0000313" key="2">
    <source>
        <dbReference type="EMBL" id="CDH61336.1"/>
    </source>
</evidence>
<protein>
    <submittedName>
        <fullName evidence="2">Uncharacterized protein</fullName>
    </submittedName>
</protein>